<dbReference type="Proteomes" id="UP000650467">
    <property type="component" value="Unassembled WGS sequence"/>
</dbReference>
<comment type="caution">
    <text evidence="2">The sequence shown here is derived from an EMBL/GenBank/DDBJ whole genome shotgun (WGS) entry which is preliminary data.</text>
</comment>
<keyword evidence="3" id="KW-1185">Reference proteome</keyword>
<evidence type="ECO:0000313" key="2">
    <source>
        <dbReference type="EMBL" id="KAG2427553.1"/>
    </source>
</evidence>
<feature type="compositionally biased region" description="Low complexity" evidence="1">
    <location>
        <begin position="268"/>
        <end position="287"/>
    </location>
</feature>
<reference evidence="2" key="1">
    <citation type="journal article" date="2020" name="bioRxiv">
        <title>Comparative genomics of Chlamydomonas.</title>
        <authorList>
            <person name="Craig R.J."/>
            <person name="Hasan A.R."/>
            <person name="Ness R.W."/>
            <person name="Keightley P.D."/>
        </authorList>
    </citation>
    <scope>NUCLEOTIDE SEQUENCE</scope>
    <source>
        <strain evidence="2">SAG 7.73</strain>
    </source>
</reference>
<dbReference type="GO" id="GO:0000172">
    <property type="term" value="C:ribonuclease MRP complex"/>
    <property type="evidence" value="ECO:0007669"/>
    <property type="project" value="TreeGrafter"/>
</dbReference>
<gene>
    <name evidence="2" type="ORF">HXX76_012207</name>
</gene>
<name>A0A835SI39_CHLIN</name>
<dbReference type="PANTHER" id="PTHR15396:SF1">
    <property type="entry name" value="RIBONUCLEASE P PROTEIN SUBUNIT P40"/>
    <property type="match status" value="1"/>
</dbReference>
<evidence type="ECO:0000313" key="3">
    <source>
        <dbReference type="Proteomes" id="UP000650467"/>
    </source>
</evidence>
<organism evidence="2 3">
    <name type="scientific">Chlamydomonas incerta</name>
    <dbReference type="NCBI Taxonomy" id="51695"/>
    <lineage>
        <taxon>Eukaryota</taxon>
        <taxon>Viridiplantae</taxon>
        <taxon>Chlorophyta</taxon>
        <taxon>core chlorophytes</taxon>
        <taxon>Chlorophyceae</taxon>
        <taxon>CS clade</taxon>
        <taxon>Chlamydomonadales</taxon>
        <taxon>Chlamydomonadaceae</taxon>
        <taxon>Chlamydomonas</taxon>
    </lineage>
</organism>
<dbReference type="GO" id="GO:0000447">
    <property type="term" value="P:endonucleolytic cleavage in ITS1 to separate SSU-rRNA from 5.8S rRNA and LSU-rRNA from tricistronic rRNA transcript (SSU-rRNA, 5.8S rRNA, LSU-rRNA)"/>
    <property type="evidence" value="ECO:0007669"/>
    <property type="project" value="TreeGrafter"/>
</dbReference>
<dbReference type="Pfam" id="PF08584">
    <property type="entry name" value="Ribonuc_P_40"/>
    <property type="match status" value="2"/>
</dbReference>
<feature type="compositionally biased region" description="Gly residues" evidence="1">
    <location>
        <begin position="239"/>
        <end position="257"/>
    </location>
</feature>
<dbReference type="GO" id="GO:0030681">
    <property type="term" value="C:multimeric ribonuclease P complex"/>
    <property type="evidence" value="ECO:0007669"/>
    <property type="project" value="TreeGrafter"/>
</dbReference>
<proteinExistence type="predicted"/>
<dbReference type="PANTHER" id="PTHR15396">
    <property type="entry name" value="RIBONUCLEASE P PROTEIN SUBUNIT P40"/>
    <property type="match status" value="1"/>
</dbReference>
<dbReference type="GO" id="GO:0004526">
    <property type="term" value="F:ribonuclease P activity"/>
    <property type="evidence" value="ECO:0007669"/>
    <property type="project" value="TreeGrafter"/>
</dbReference>
<dbReference type="GO" id="GO:0000171">
    <property type="term" value="F:ribonuclease MRP activity"/>
    <property type="evidence" value="ECO:0007669"/>
    <property type="project" value="TreeGrafter"/>
</dbReference>
<accession>A0A835SI39</accession>
<evidence type="ECO:0000256" key="1">
    <source>
        <dbReference type="SAM" id="MobiDB-lite"/>
    </source>
</evidence>
<dbReference type="GO" id="GO:0001682">
    <property type="term" value="P:tRNA 5'-leader removal"/>
    <property type="evidence" value="ECO:0007669"/>
    <property type="project" value="InterPro"/>
</dbReference>
<dbReference type="EMBL" id="JAEHOC010000039">
    <property type="protein sequence ID" value="KAG2427553.1"/>
    <property type="molecule type" value="Genomic_DNA"/>
</dbReference>
<dbReference type="InterPro" id="IPR013893">
    <property type="entry name" value="RNase_P_Rpp40"/>
</dbReference>
<dbReference type="AlphaFoldDB" id="A0A835SI39"/>
<feature type="region of interest" description="Disordered" evidence="1">
    <location>
        <begin position="236"/>
        <end position="287"/>
    </location>
</feature>
<protein>
    <submittedName>
        <fullName evidence="2">Uncharacterized protein</fullName>
    </submittedName>
</protein>
<sequence>MPSKQGPRLFWRLSNLEHPNADLDQTVRDHLLNHSVQVLFPYERVDKELQEELDVQLVSMLPPDEGYQVIRASLADILAAVLSSQVLGQEGASLQAVSLADRLESGHAAAITPDGCLHLALSAEAYARLGLQGRQSPSCADRYNVTVDLRAAGMEPGQDRYMQVLSKLRNTLPPQAFILRLEVGGQLQQVGLPREALTPSYGTESWMPLQSEHRTQPGLVLLPLERGAFEALGVRVEDGAGGGPRAGGGPQGQGQGGAAADHLDGGRAHQQQQQQLQPAQQQQQLQPALEQLQAAVVEAGGEGEAPGGQVELRPRRAAAPLTPMQDFMLRRAVTGLHTWLSSLACGMGHAACNDLVPAELLPPELEHDPLPSREEQERRILGTIVGRRWKGMVSQGQVAAVMKATSALVASRAVPWAAVHVWGFADTPVAWRGHEHGVGGWGGAGESCYSVVFMAGGDYCLFKPLGPEDMRVS</sequence>
<dbReference type="OrthoDB" id="527688at2759"/>